<keyword evidence="3 8" id="KW-0238">DNA-binding</keyword>
<dbReference type="Pfam" id="PF00196">
    <property type="entry name" value="GerE"/>
    <property type="match status" value="1"/>
</dbReference>
<dbReference type="SUPFAM" id="SSF52172">
    <property type="entry name" value="CheY-like"/>
    <property type="match status" value="1"/>
</dbReference>
<dbReference type="CDD" id="cd17535">
    <property type="entry name" value="REC_NarL-like"/>
    <property type="match status" value="1"/>
</dbReference>
<proteinExistence type="predicted"/>
<dbReference type="EMBL" id="RFFG01000021">
    <property type="protein sequence ID" value="RMI44096.1"/>
    <property type="molecule type" value="Genomic_DNA"/>
</dbReference>
<accession>A0A3M2M3G8</accession>
<dbReference type="PRINTS" id="PR00038">
    <property type="entry name" value="HTHLUXR"/>
</dbReference>
<evidence type="ECO:0000259" key="6">
    <source>
        <dbReference type="PROSITE" id="PS50043"/>
    </source>
</evidence>
<dbReference type="InterPro" id="IPR001789">
    <property type="entry name" value="Sig_transdc_resp-reg_receiver"/>
</dbReference>
<reference evidence="8 9" key="1">
    <citation type="submission" date="2018-10" db="EMBL/GenBank/DDBJ databases">
        <title>Isolation from soil.</title>
        <authorList>
            <person name="Hu J."/>
        </authorList>
    </citation>
    <scope>NUCLEOTIDE SEQUENCE [LARGE SCALE GENOMIC DNA]</scope>
    <source>
        <strain evidence="8 9">NEAU-Ht49</strain>
    </source>
</reference>
<evidence type="ECO:0000313" key="8">
    <source>
        <dbReference type="EMBL" id="RMI44096.1"/>
    </source>
</evidence>
<keyword evidence="1 5" id="KW-0597">Phosphoprotein</keyword>
<dbReference type="InterPro" id="IPR016032">
    <property type="entry name" value="Sig_transdc_resp-reg_C-effctor"/>
</dbReference>
<dbReference type="PROSITE" id="PS50043">
    <property type="entry name" value="HTH_LUXR_2"/>
    <property type="match status" value="1"/>
</dbReference>
<keyword evidence="4" id="KW-0804">Transcription</keyword>
<feature type="domain" description="Response regulatory" evidence="7">
    <location>
        <begin position="3"/>
        <end position="119"/>
    </location>
</feature>
<evidence type="ECO:0000313" key="9">
    <source>
        <dbReference type="Proteomes" id="UP000282674"/>
    </source>
</evidence>
<dbReference type="GO" id="GO:0006355">
    <property type="term" value="P:regulation of DNA-templated transcription"/>
    <property type="evidence" value="ECO:0007669"/>
    <property type="project" value="InterPro"/>
</dbReference>
<dbReference type="OrthoDB" id="9808843at2"/>
<dbReference type="InterPro" id="IPR039420">
    <property type="entry name" value="WalR-like"/>
</dbReference>
<evidence type="ECO:0000256" key="1">
    <source>
        <dbReference type="ARBA" id="ARBA00022553"/>
    </source>
</evidence>
<dbReference type="GO" id="GO:0003677">
    <property type="term" value="F:DNA binding"/>
    <property type="evidence" value="ECO:0007669"/>
    <property type="project" value="UniProtKB-KW"/>
</dbReference>
<dbReference type="Pfam" id="PF00072">
    <property type="entry name" value="Response_reg"/>
    <property type="match status" value="1"/>
</dbReference>
<dbReference type="CDD" id="cd06170">
    <property type="entry name" value="LuxR_C_like"/>
    <property type="match status" value="1"/>
</dbReference>
<dbReference type="PANTHER" id="PTHR43214:SF24">
    <property type="entry name" value="TRANSCRIPTIONAL REGULATORY PROTEIN NARL-RELATED"/>
    <property type="match status" value="1"/>
</dbReference>
<dbReference type="GO" id="GO:0000160">
    <property type="term" value="P:phosphorelay signal transduction system"/>
    <property type="evidence" value="ECO:0007669"/>
    <property type="project" value="InterPro"/>
</dbReference>
<dbReference type="PROSITE" id="PS50110">
    <property type="entry name" value="RESPONSE_REGULATORY"/>
    <property type="match status" value="1"/>
</dbReference>
<dbReference type="SUPFAM" id="SSF46894">
    <property type="entry name" value="C-terminal effector domain of the bipartite response regulators"/>
    <property type="match status" value="1"/>
</dbReference>
<sequence>MIRLMIVDDQHLVRSGLRMLCDSAPDLEVVGEAANGNEAVRMAARLAPDLILMDLRMPLLNGTAATERILRDRPGTIIVVLTTFDDDDHLYPALAAGARGFLAKDVEPAQLLDAVRRAAAGDTPFSPRALRRLVERAVAARDAHTTEPDTTNPDLTDREREVLTLVAEGLANAEIAARLHLGVTTVKTHLASLLTKTGCQNRVQLAVHAARNALVEASPTKTR</sequence>
<feature type="modified residue" description="4-aspartylphosphate" evidence="5">
    <location>
        <position position="54"/>
    </location>
</feature>
<dbReference type="SMART" id="SM00448">
    <property type="entry name" value="REC"/>
    <property type="match status" value="1"/>
</dbReference>
<dbReference type="PANTHER" id="PTHR43214">
    <property type="entry name" value="TWO-COMPONENT RESPONSE REGULATOR"/>
    <property type="match status" value="1"/>
</dbReference>
<protein>
    <submittedName>
        <fullName evidence="8">DNA-binding response regulator</fullName>
    </submittedName>
</protein>
<dbReference type="Proteomes" id="UP000282674">
    <property type="component" value="Unassembled WGS sequence"/>
</dbReference>
<dbReference type="SMART" id="SM00421">
    <property type="entry name" value="HTH_LUXR"/>
    <property type="match status" value="1"/>
</dbReference>
<dbReference type="Gene3D" id="3.40.50.2300">
    <property type="match status" value="1"/>
</dbReference>
<dbReference type="InterPro" id="IPR058245">
    <property type="entry name" value="NreC/VraR/RcsB-like_REC"/>
</dbReference>
<dbReference type="InterPro" id="IPR011006">
    <property type="entry name" value="CheY-like_superfamily"/>
</dbReference>
<evidence type="ECO:0000256" key="2">
    <source>
        <dbReference type="ARBA" id="ARBA00023015"/>
    </source>
</evidence>
<comment type="caution">
    <text evidence="8">The sequence shown here is derived from an EMBL/GenBank/DDBJ whole genome shotgun (WGS) entry which is preliminary data.</text>
</comment>
<organism evidence="8 9">
    <name type="scientific">Actinomadura harenae</name>
    <dbReference type="NCBI Taxonomy" id="2483351"/>
    <lineage>
        <taxon>Bacteria</taxon>
        <taxon>Bacillati</taxon>
        <taxon>Actinomycetota</taxon>
        <taxon>Actinomycetes</taxon>
        <taxon>Streptosporangiales</taxon>
        <taxon>Thermomonosporaceae</taxon>
        <taxon>Actinomadura</taxon>
    </lineage>
</organism>
<feature type="domain" description="HTH luxR-type" evidence="6">
    <location>
        <begin position="148"/>
        <end position="213"/>
    </location>
</feature>
<evidence type="ECO:0000259" key="7">
    <source>
        <dbReference type="PROSITE" id="PS50110"/>
    </source>
</evidence>
<dbReference type="RefSeq" id="WP_122194872.1">
    <property type="nucleotide sequence ID" value="NZ_JBHSKC010000025.1"/>
</dbReference>
<name>A0A3M2M3G8_9ACTN</name>
<evidence type="ECO:0000256" key="3">
    <source>
        <dbReference type="ARBA" id="ARBA00023125"/>
    </source>
</evidence>
<gene>
    <name evidence="8" type="ORF">EBO15_14360</name>
</gene>
<evidence type="ECO:0000256" key="4">
    <source>
        <dbReference type="ARBA" id="ARBA00023163"/>
    </source>
</evidence>
<keyword evidence="9" id="KW-1185">Reference proteome</keyword>
<dbReference type="PROSITE" id="PS00622">
    <property type="entry name" value="HTH_LUXR_1"/>
    <property type="match status" value="1"/>
</dbReference>
<dbReference type="InterPro" id="IPR000792">
    <property type="entry name" value="Tscrpt_reg_LuxR_C"/>
</dbReference>
<evidence type="ECO:0000256" key="5">
    <source>
        <dbReference type="PROSITE-ProRule" id="PRU00169"/>
    </source>
</evidence>
<keyword evidence="2" id="KW-0805">Transcription regulation</keyword>
<dbReference type="AlphaFoldDB" id="A0A3M2M3G8"/>